<name>A0AAE1A3I4_9GAST</name>
<protein>
    <recommendedName>
        <fullName evidence="8">Sulfatase N-terminal domain-containing protein</fullName>
    </recommendedName>
</protein>
<keyword evidence="3" id="KW-0479">Metal-binding</keyword>
<feature type="domain" description="Sulfatase N-terminal" evidence="8">
    <location>
        <begin position="630"/>
        <end position="941"/>
    </location>
</feature>
<evidence type="ECO:0000313" key="9">
    <source>
        <dbReference type="EMBL" id="KAK3780292.1"/>
    </source>
</evidence>
<proteinExistence type="inferred from homology"/>
<evidence type="ECO:0000256" key="2">
    <source>
        <dbReference type="ARBA" id="ARBA00008779"/>
    </source>
</evidence>
<comment type="caution">
    <text evidence="9">The sequence shown here is derived from an EMBL/GenBank/DDBJ whole genome shotgun (WGS) entry which is preliminary data.</text>
</comment>
<feature type="domain" description="Sulfatase N-terminal" evidence="8">
    <location>
        <begin position="1193"/>
        <end position="1505"/>
    </location>
</feature>
<dbReference type="Pfam" id="PF00884">
    <property type="entry name" value="Sulfatase"/>
    <property type="match status" value="3"/>
</dbReference>
<dbReference type="InterPro" id="IPR024607">
    <property type="entry name" value="Sulfatase_CS"/>
</dbReference>
<keyword evidence="10" id="KW-1185">Reference proteome</keyword>
<evidence type="ECO:0000256" key="7">
    <source>
        <dbReference type="SAM" id="MobiDB-lite"/>
    </source>
</evidence>
<dbReference type="Gene3D" id="3.40.720.10">
    <property type="entry name" value="Alkaline Phosphatase, subunit A"/>
    <property type="match status" value="3"/>
</dbReference>
<dbReference type="InterPro" id="IPR000917">
    <property type="entry name" value="Sulfatase_N"/>
</dbReference>
<keyword evidence="6" id="KW-0325">Glycoprotein</keyword>
<feature type="compositionally biased region" description="Acidic residues" evidence="7">
    <location>
        <begin position="1022"/>
        <end position="1032"/>
    </location>
</feature>
<comment type="similarity">
    <text evidence="2">Belongs to the sulfatase family.</text>
</comment>
<organism evidence="9 10">
    <name type="scientific">Elysia crispata</name>
    <name type="common">lettuce slug</name>
    <dbReference type="NCBI Taxonomy" id="231223"/>
    <lineage>
        <taxon>Eukaryota</taxon>
        <taxon>Metazoa</taxon>
        <taxon>Spiralia</taxon>
        <taxon>Lophotrochozoa</taxon>
        <taxon>Mollusca</taxon>
        <taxon>Gastropoda</taxon>
        <taxon>Heterobranchia</taxon>
        <taxon>Euthyneura</taxon>
        <taxon>Panpulmonata</taxon>
        <taxon>Sacoglossa</taxon>
        <taxon>Placobranchoidea</taxon>
        <taxon>Plakobranchidae</taxon>
        <taxon>Elysia</taxon>
    </lineage>
</organism>
<gene>
    <name evidence="9" type="ORF">RRG08_006198</name>
</gene>
<dbReference type="Proteomes" id="UP001283361">
    <property type="component" value="Unassembled WGS sequence"/>
</dbReference>
<keyword evidence="4" id="KW-0378">Hydrolase</keyword>
<dbReference type="InterPro" id="IPR047115">
    <property type="entry name" value="ARSB"/>
</dbReference>
<sequence length="1666" mass="187668">MSDNRGDCVVKYTSPSFQNDIFVRPEGRSKEQKALQERALSATDMTSTLVSQLFVILVLACLFPGHANGANVHSWNPNRDSAGAQQPNIVFVLADDYGYNDIGYHSNQIRTPTLDELAQSGVTLENYYVQPICSPTRSQIMSGKYQIHTGLQHDILHPDQRNGLPLDCPTIADQLKKAGYATHLVGKWHLGFFKEDYLPYRRGFDTAFGFLNGQEDYYTHFRTYKKTPYLDFRHEGTPVRNETGHYSTHLFTNKAIDLIKNHDRSKPMFLYLALQATHAPLQVPREYEDLYRNIKNRKRRVFAGMVAAMDEGIKNITKALKETKMWDNTVFIFSTDNGGPYWLGANNYPLRGGKRDLFDGGMHGVGFVAGGRLTASGQVSHELIHVSDWYPTMLRLAGSKVDVSSLALDGFDQWDTINENAASPRDTILHNIDPLFRLKGKRNPLYAWDTRVRASLRSGDYKVITGNPGDGKWVKPPGDDGENHKYELQEDPDKNLWLFNIAKDPTERHDLSSEKPEVVKELLDLLIKFNQTAVPVRYPKADPTREHSQQVQLQFFALEAMQLTSKATKIARPSDMARKSLCRQQTDMTFTLFIQLFGILVLACLFPGHANGANVHSWNPNRDGAGAQQPNIVFVLADDYGYNDIGYHSTQIRTPALDELAKSGVTLENYYVQPICTPTRSQIMSGKYQIHTGLQHDILHPDQRNGLPLDCPTIADQLKKAGYATHLVGKWHLGFFKEDYLPYRRGFDTAFGYLNGQEDYYTHFRPYNNTPYLDFRHEGTPVRNETGHYSTHLFTNKAIDLIKNHDRSKPMFLYLALQATHYPLQVPKEYEDLYRNIKNRKRRVFAGMVAAMDEGIKNLTEALKETEMWDNTVFIFSTDNGGPYGLGANNYPLRGGKRDLFDGGMHGVGFVAGGRLAASGQVSHELIHVSDWYPTMLRLAGSKVDVSSLALDGVDQWDTINESAASPRDIILHNIDPLFPLKGKRNPLYTWDTRVRASIRSGDYKVITGNPGSGKWVKPPGDDGEEHEYDLQEDPDKNLWLFNIAKDPTEHHDLSSEKPEVVNELLDLLTKFNETAVPVRYPKADPTSNPGLHGGVYGPWTEPSLDDLSSRAAQPASASAVFRCGDNVDVFASLKDEVREKKEEPLSAIDMTFTLVSQLFVILVLACLFLGHANGTNVHRWNNNKDGAGTQQPNIVFVLADDYGYNDIGYHSSQIRTPTLDELAQSGVTLENYYVQPICTPTRSQIMSGKYQIHTGLQHDILHPDQRNGLPLDCPTIADQLKKAGYATHLVGKWHLGFFKEDYLPYRRGFDTAFGYLNGQEDYYTHFRPYNNTPYLDFRHEGTPVRNETGHYSTHLFTSKAIDLIKNHDRSKPMFLYLALQATHYPLQVPKEYEDLYKNIKDKKRRIFAGMVAAMDEGVKNLTDALKETNMWDNTVFIFSTDNGGPIPGYGANNYPLRGGKRDLFDGGMHGVGFVAGGRLAASGQVNHELIHVSDWYPTMLRLAGSEVDVSSLALDGVDQWDTINESAASPRDIILHNIDPLFPLKGKRNPLYAWDTRVRASLRSGDYKVITGNPGAGKWIKPPGDDGGESQYDLREDPDKNLWLFNIAEDPTEHHDLSSEKPEVVKDLLDLLIKFNQTAVPVRYPKADPTSNPGLHGGVYGPWVF</sequence>
<evidence type="ECO:0000256" key="4">
    <source>
        <dbReference type="ARBA" id="ARBA00022801"/>
    </source>
</evidence>
<dbReference type="PROSITE" id="PS00149">
    <property type="entry name" value="SULFATASE_2"/>
    <property type="match status" value="3"/>
</dbReference>
<feature type="domain" description="Sulfatase N-terminal" evidence="8">
    <location>
        <begin position="87"/>
        <end position="398"/>
    </location>
</feature>
<dbReference type="Gene3D" id="3.30.1120.10">
    <property type="match status" value="3"/>
</dbReference>
<accession>A0AAE1A3I4</accession>
<reference evidence="9" key="1">
    <citation type="journal article" date="2023" name="G3 (Bethesda)">
        <title>A reference genome for the long-term kleptoplast-retaining sea slug Elysia crispata morphotype clarki.</title>
        <authorList>
            <person name="Eastman K.E."/>
            <person name="Pendleton A.L."/>
            <person name="Shaikh M.A."/>
            <person name="Suttiyut T."/>
            <person name="Ogas R."/>
            <person name="Tomko P."/>
            <person name="Gavelis G."/>
            <person name="Widhalm J.R."/>
            <person name="Wisecaver J.H."/>
        </authorList>
    </citation>
    <scope>NUCLEOTIDE SEQUENCE</scope>
    <source>
        <strain evidence="9">ECLA1</strain>
    </source>
</reference>
<dbReference type="PANTHER" id="PTHR10342:SF274">
    <property type="entry name" value="ARYLSULFATASE B"/>
    <property type="match status" value="1"/>
</dbReference>
<evidence type="ECO:0000256" key="5">
    <source>
        <dbReference type="ARBA" id="ARBA00022837"/>
    </source>
</evidence>
<dbReference type="CDD" id="cd16029">
    <property type="entry name" value="4-S"/>
    <property type="match status" value="3"/>
</dbReference>
<evidence type="ECO:0000313" key="10">
    <source>
        <dbReference type="Proteomes" id="UP001283361"/>
    </source>
</evidence>
<evidence type="ECO:0000256" key="6">
    <source>
        <dbReference type="ARBA" id="ARBA00023180"/>
    </source>
</evidence>
<comment type="cofactor">
    <cofactor evidence="1">
        <name>Ca(2+)</name>
        <dbReference type="ChEBI" id="CHEBI:29108"/>
    </cofactor>
</comment>
<dbReference type="GO" id="GO:0046872">
    <property type="term" value="F:metal ion binding"/>
    <property type="evidence" value="ECO:0007669"/>
    <property type="project" value="UniProtKB-KW"/>
</dbReference>
<evidence type="ECO:0000256" key="3">
    <source>
        <dbReference type="ARBA" id="ARBA00022723"/>
    </source>
</evidence>
<dbReference type="GO" id="GO:0008484">
    <property type="term" value="F:sulfuric ester hydrolase activity"/>
    <property type="evidence" value="ECO:0007669"/>
    <property type="project" value="InterPro"/>
</dbReference>
<feature type="region of interest" description="Disordered" evidence="7">
    <location>
        <begin position="1010"/>
        <end position="1032"/>
    </location>
</feature>
<dbReference type="PANTHER" id="PTHR10342">
    <property type="entry name" value="ARYLSULFATASE"/>
    <property type="match status" value="1"/>
</dbReference>
<dbReference type="EMBL" id="JAWDGP010002748">
    <property type="protein sequence ID" value="KAK3780292.1"/>
    <property type="molecule type" value="Genomic_DNA"/>
</dbReference>
<dbReference type="InterPro" id="IPR017850">
    <property type="entry name" value="Alkaline_phosphatase_core_sf"/>
</dbReference>
<dbReference type="SUPFAM" id="SSF53649">
    <property type="entry name" value="Alkaline phosphatase-like"/>
    <property type="match status" value="3"/>
</dbReference>
<keyword evidence="5" id="KW-0106">Calcium</keyword>
<evidence type="ECO:0000256" key="1">
    <source>
        <dbReference type="ARBA" id="ARBA00001913"/>
    </source>
</evidence>
<evidence type="ECO:0000259" key="8">
    <source>
        <dbReference type="Pfam" id="PF00884"/>
    </source>
</evidence>